<sequence length="129" mass="14673">MWSWGEEMMNDIREGTIGKVGHENGAKNVEVHDGVQLALVDSEICVNKESGERVLKEVQNVMMKENVRGKENVALIINKGVECVVDKAFWRQIWKLPILPKYRAFMWRACEGILPTVCSLQSRGVMLND</sequence>
<evidence type="ECO:0000313" key="1">
    <source>
        <dbReference type="EMBL" id="KAF7821231.1"/>
    </source>
</evidence>
<proteinExistence type="predicted"/>
<dbReference type="Proteomes" id="UP000634136">
    <property type="component" value="Unassembled WGS sequence"/>
</dbReference>
<protein>
    <submittedName>
        <fullName evidence="1">Polynucleotidyl transferase, Ribonuclease H fold</fullName>
    </submittedName>
</protein>
<comment type="caution">
    <text evidence="1">The sequence shown here is derived from an EMBL/GenBank/DDBJ whole genome shotgun (WGS) entry which is preliminary data.</text>
</comment>
<gene>
    <name evidence="1" type="ORF">G2W53_026686</name>
</gene>
<name>A0A834THQ1_9FABA</name>
<keyword evidence="2" id="KW-1185">Reference proteome</keyword>
<keyword evidence="1" id="KW-0808">Transferase</keyword>
<dbReference type="GO" id="GO:0016740">
    <property type="term" value="F:transferase activity"/>
    <property type="evidence" value="ECO:0007669"/>
    <property type="project" value="UniProtKB-KW"/>
</dbReference>
<evidence type="ECO:0000313" key="2">
    <source>
        <dbReference type="Proteomes" id="UP000634136"/>
    </source>
</evidence>
<accession>A0A834THQ1</accession>
<dbReference type="AlphaFoldDB" id="A0A834THQ1"/>
<dbReference type="OrthoDB" id="1422427at2759"/>
<organism evidence="1 2">
    <name type="scientific">Senna tora</name>
    <dbReference type="NCBI Taxonomy" id="362788"/>
    <lineage>
        <taxon>Eukaryota</taxon>
        <taxon>Viridiplantae</taxon>
        <taxon>Streptophyta</taxon>
        <taxon>Embryophyta</taxon>
        <taxon>Tracheophyta</taxon>
        <taxon>Spermatophyta</taxon>
        <taxon>Magnoliopsida</taxon>
        <taxon>eudicotyledons</taxon>
        <taxon>Gunneridae</taxon>
        <taxon>Pentapetalae</taxon>
        <taxon>rosids</taxon>
        <taxon>fabids</taxon>
        <taxon>Fabales</taxon>
        <taxon>Fabaceae</taxon>
        <taxon>Caesalpinioideae</taxon>
        <taxon>Cassia clade</taxon>
        <taxon>Senna</taxon>
    </lineage>
</organism>
<dbReference type="EMBL" id="JAAIUW010000008">
    <property type="protein sequence ID" value="KAF7821231.1"/>
    <property type="molecule type" value="Genomic_DNA"/>
</dbReference>
<reference evidence="1" key="1">
    <citation type="submission" date="2020-09" db="EMBL/GenBank/DDBJ databases">
        <title>Genome-Enabled Discovery of Anthraquinone Biosynthesis in Senna tora.</title>
        <authorList>
            <person name="Kang S.-H."/>
            <person name="Pandey R.P."/>
            <person name="Lee C.-M."/>
            <person name="Sim J.-S."/>
            <person name="Jeong J.-T."/>
            <person name="Choi B.-S."/>
            <person name="Jung M."/>
            <person name="Ginzburg D."/>
            <person name="Zhao K."/>
            <person name="Won S.Y."/>
            <person name="Oh T.-J."/>
            <person name="Yu Y."/>
            <person name="Kim N.-H."/>
            <person name="Lee O.R."/>
            <person name="Lee T.-H."/>
            <person name="Bashyal P."/>
            <person name="Kim T.-S."/>
            <person name="Lee W.-H."/>
            <person name="Kawkins C."/>
            <person name="Kim C.-K."/>
            <person name="Kim J.S."/>
            <person name="Ahn B.O."/>
            <person name="Rhee S.Y."/>
            <person name="Sohng J.K."/>
        </authorList>
    </citation>
    <scope>NUCLEOTIDE SEQUENCE</scope>
    <source>
        <tissue evidence="1">Leaf</tissue>
    </source>
</reference>